<comment type="cofactor">
    <cofactor evidence="1">
        <name>L-ascorbate</name>
        <dbReference type="ChEBI" id="CHEBI:38290"/>
    </cofactor>
</comment>
<evidence type="ECO:0000313" key="7">
    <source>
        <dbReference type="EMBL" id="NMN67782.1"/>
    </source>
</evidence>
<dbReference type="InterPro" id="IPR045054">
    <property type="entry name" value="P4HA-like"/>
</dbReference>
<sequence length="198" mass="22921">MKRLKISSSEAPNFIGCWSLNEDIISDKIIEFFENNKDLQHQGATGTGVNTKYKKTTDITINPNKLAEPNYEIFKVYFEKLHECYEDYKDQWPFVDKFISKVNIGSFNVQKYLPGDHFSKLHSERTHISALHRVFAFMTYLNDVSDGGTTDFEFYKLKIKPEKGKTLIWPAEWTHAHTGSVLKSGSKYIITGWLHFPA</sequence>
<dbReference type="RefSeq" id="WP_169036289.1">
    <property type="nucleotide sequence ID" value="NZ_LANA01000002.1"/>
</dbReference>
<evidence type="ECO:0000256" key="2">
    <source>
        <dbReference type="ARBA" id="ARBA00022723"/>
    </source>
</evidence>
<dbReference type="PANTHER" id="PTHR10869:SF246">
    <property type="entry name" value="TRANSMEMBRANE PROLYL 4-HYDROXYLASE"/>
    <property type="match status" value="1"/>
</dbReference>
<evidence type="ECO:0000256" key="4">
    <source>
        <dbReference type="ARBA" id="ARBA00023002"/>
    </source>
</evidence>
<evidence type="ECO:0000256" key="5">
    <source>
        <dbReference type="ARBA" id="ARBA00023004"/>
    </source>
</evidence>
<dbReference type="Proteomes" id="UP001166004">
    <property type="component" value="Unassembled WGS sequence"/>
</dbReference>
<comment type="caution">
    <text evidence="7">The sequence shown here is derived from an EMBL/GenBank/DDBJ whole genome shotgun (WGS) entry which is preliminary data.</text>
</comment>
<keyword evidence="4" id="KW-0560">Oxidoreductase</keyword>
<reference evidence="7 8" key="1">
    <citation type="submission" date="2019-07" db="EMBL/GenBank/DDBJ databases">
        <title>SAR11 Genome Evolution.</title>
        <authorList>
            <person name="Giovannoni S."/>
        </authorList>
    </citation>
    <scope>NUCLEOTIDE SEQUENCE [LARGE SCALE GENOMIC DNA]</scope>
    <source>
        <strain evidence="7 8">HTCC9565</strain>
    </source>
</reference>
<dbReference type="SMART" id="SM00702">
    <property type="entry name" value="P4Hc"/>
    <property type="match status" value="1"/>
</dbReference>
<feature type="domain" description="Prolyl 4-hydroxylase alpha subunit" evidence="6">
    <location>
        <begin position="16"/>
        <end position="195"/>
    </location>
</feature>
<evidence type="ECO:0000256" key="3">
    <source>
        <dbReference type="ARBA" id="ARBA00022964"/>
    </source>
</evidence>
<keyword evidence="3" id="KW-0223">Dioxygenase</keyword>
<keyword evidence="8" id="KW-1185">Reference proteome</keyword>
<dbReference type="Gene3D" id="2.60.120.620">
    <property type="entry name" value="q2cbj1_9rhob like domain"/>
    <property type="match status" value="1"/>
</dbReference>
<evidence type="ECO:0000313" key="8">
    <source>
        <dbReference type="Proteomes" id="UP001166004"/>
    </source>
</evidence>
<protein>
    <submittedName>
        <fullName evidence="7">2-oxoglutarate-Fe(II)-dependent oxygenase superfamily protein</fullName>
    </submittedName>
</protein>
<dbReference type="EMBL" id="LANA01000002">
    <property type="protein sequence ID" value="NMN67782.1"/>
    <property type="molecule type" value="Genomic_DNA"/>
</dbReference>
<dbReference type="Pfam" id="PF13640">
    <property type="entry name" value="2OG-FeII_Oxy_3"/>
    <property type="match status" value="1"/>
</dbReference>
<organism evidence="7 8">
    <name type="scientific">Pelagibacter ubique</name>
    <dbReference type="NCBI Taxonomy" id="198252"/>
    <lineage>
        <taxon>Bacteria</taxon>
        <taxon>Pseudomonadati</taxon>
        <taxon>Pseudomonadota</taxon>
        <taxon>Alphaproteobacteria</taxon>
        <taxon>Candidatus Pelagibacterales</taxon>
        <taxon>Candidatus Pelagibacteraceae</taxon>
        <taxon>Candidatus Pelagibacter</taxon>
    </lineage>
</organism>
<dbReference type="PANTHER" id="PTHR10869">
    <property type="entry name" value="PROLYL 4-HYDROXYLASE ALPHA SUBUNIT"/>
    <property type="match status" value="1"/>
</dbReference>
<evidence type="ECO:0000256" key="1">
    <source>
        <dbReference type="ARBA" id="ARBA00001961"/>
    </source>
</evidence>
<accession>A0ABX1T0Y8</accession>
<evidence type="ECO:0000259" key="6">
    <source>
        <dbReference type="SMART" id="SM00702"/>
    </source>
</evidence>
<dbReference type="InterPro" id="IPR006620">
    <property type="entry name" value="Pro_4_hyd_alph"/>
</dbReference>
<name>A0ABX1T0Y8_PELUQ</name>
<keyword evidence="5" id="KW-0408">Iron</keyword>
<keyword evidence="2" id="KW-0479">Metal-binding</keyword>
<proteinExistence type="predicted"/>
<gene>
    <name evidence="7" type="ORF">VP91_00009310</name>
</gene>
<dbReference type="InterPro" id="IPR044862">
    <property type="entry name" value="Pro_4_hyd_alph_FE2OG_OXY"/>
</dbReference>